<keyword evidence="4 9" id="KW-0812">Transmembrane</keyword>
<sequence length="658" mass="70680">MTSLRCFLLPVVILILGLFASAVQARARGRAFPRPGDLASGLLVQGRTISTKEGRWAGAAYARALKEADFDPHLDDELFGDSKEVFKELEPLPVENRVIGPLPLDLEIAGGDNDEDYGDSEGGGTLAHMLDKVLEKEFPDEELHKDVNRTSISNFNSSVEAQNAVLETVARVSTHKIDSNESQAHSFELGDLIKTDKTGDAEDVERLIDAEDNVFVISNPANGNMMLQQDLKFIADLVIVIVSAAVGGVLFALLGQPVITGYIAAGSLIGPGCLGLINELVQVETLAQLGVVFLLFALGLEFSAAKLRVVQNVAVFGGLLQIGLFMAVCGALAQLAGGNVSEGIFVGAFMSMSSTAVVLKCLGEKGSMSSLPGQITVGTLILQDCCVGMLFALLPILGGGNFAQGVISMSREVMLLGMFLALATLAARLLLPRVLELVARLSAQSNELFQLFAIAFCLAVAWVTDQCGLSVELGAFAAGVMISSTQYQEHTLHQVEPVRNVFAALFLSSIGMLMNPTFLWQHKDILCLSVVLVFVVKTTLVTTVVRGFGYSLRTALMVGISLAQIGEFAFVLLSRASNVNLIERRVYLLLLGTTALSLVTTPIMFRLMPSIINCGVSLNWLRPEQDTGRSREVVKLEANGSEQADWETELTLLQRESQ</sequence>
<evidence type="ECO:0000256" key="8">
    <source>
        <dbReference type="ARBA" id="ARBA00023136"/>
    </source>
</evidence>
<feature type="signal peptide" evidence="10">
    <location>
        <begin position="1"/>
        <end position="25"/>
    </location>
</feature>
<accession>A0A1Y1IRJ2</accession>
<keyword evidence="2" id="KW-0813">Transport</keyword>
<feature type="domain" description="Cation/H+ exchanger transmembrane" evidence="11">
    <location>
        <begin position="241"/>
        <end position="605"/>
    </location>
</feature>
<dbReference type="PANTHER" id="PTHR16254">
    <property type="entry name" value="POTASSIUM/PROTON ANTIPORTER-RELATED"/>
    <property type="match status" value="1"/>
</dbReference>
<keyword evidence="8 9" id="KW-0472">Membrane</keyword>
<feature type="transmembrane region" description="Helical" evidence="9">
    <location>
        <begin position="501"/>
        <end position="519"/>
    </location>
</feature>
<feature type="transmembrane region" description="Helical" evidence="9">
    <location>
        <begin position="375"/>
        <end position="398"/>
    </location>
</feature>
<dbReference type="Proteomes" id="UP000054558">
    <property type="component" value="Unassembled WGS sequence"/>
</dbReference>
<name>A0A1Y1IRJ2_KLENI</name>
<evidence type="ECO:0000256" key="3">
    <source>
        <dbReference type="ARBA" id="ARBA00022449"/>
    </source>
</evidence>
<dbReference type="InterPro" id="IPR045158">
    <property type="entry name" value="KEA4/5/6-like"/>
</dbReference>
<gene>
    <name evidence="12" type="ORF">KFL_007540050</name>
</gene>
<keyword evidence="5 10" id="KW-0732">Signal</keyword>
<protein>
    <submittedName>
        <fullName evidence="12">Predicted K+/H+-antiporter</fullName>
    </submittedName>
</protein>
<dbReference type="OMA" id="TTFSHEG"/>
<feature type="chain" id="PRO_5013276748" evidence="10">
    <location>
        <begin position="26"/>
        <end position="658"/>
    </location>
</feature>
<feature type="transmembrane region" description="Helical" evidence="9">
    <location>
        <begin position="413"/>
        <end position="431"/>
    </location>
</feature>
<keyword evidence="7" id="KW-0406">Ion transport</keyword>
<keyword evidence="6 9" id="KW-1133">Transmembrane helix</keyword>
<keyword evidence="13" id="KW-1185">Reference proteome</keyword>
<feature type="transmembrane region" description="Helical" evidence="9">
    <location>
        <begin position="261"/>
        <end position="280"/>
    </location>
</feature>
<evidence type="ECO:0000256" key="9">
    <source>
        <dbReference type="SAM" id="Phobius"/>
    </source>
</evidence>
<dbReference type="EMBL" id="DF237703">
    <property type="protein sequence ID" value="GAQ91267.1"/>
    <property type="molecule type" value="Genomic_DNA"/>
</dbReference>
<feature type="transmembrane region" description="Helical" evidence="9">
    <location>
        <begin position="451"/>
        <end position="481"/>
    </location>
</feature>
<feature type="transmembrane region" description="Helical" evidence="9">
    <location>
        <begin position="526"/>
        <end position="548"/>
    </location>
</feature>
<feature type="transmembrane region" description="Helical" evidence="9">
    <location>
        <begin position="343"/>
        <end position="363"/>
    </location>
</feature>
<dbReference type="InterPro" id="IPR038770">
    <property type="entry name" value="Na+/solute_symporter_sf"/>
</dbReference>
<evidence type="ECO:0000259" key="11">
    <source>
        <dbReference type="Pfam" id="PF00999"/>
    </source>
</evidence>
<proteinExistence type="predicted"/>
<evidence type="ECO:0000256" key="1">
    <source>
        <dbReference type="ARBA" id="ARBA00004141"/>
    </source>
</evidence>
<evidence type="ECO:0000256" key="7">
    <source>
        <dbReference type="ARBA" id="ARBA00023065"/>
    </source>
</evidence>
<feature type="transmembrane region" description="Helical" evidence="9">
    <location>
        <begin position="586"/>
        <end position="605"/>
    </location>
</feature>
<feature type="transmembrane region" description="Helical" evidence="9">
    <location>
        <begin position="554"/>
        <end position="574"/>
    </location>
</feature>
<evidence type="ECO:0000256" key="5">
    <source>
        <dbReference type="ARBA" id="ARBA00022729"/>
    </source>
</evidence>
<feature type="transmembrane region" description="Helical" evidence="9">
    <location>
        <begin position="316"/>
        <end position="337"/>
    </location>
</feature>
<dbReference type="Gene3D" id="1.20.1530.20">
    <property type="match status" value="1"/>
</dbReference>
<evidence type="ECO:0000313" key="13">
    <source>
        <dbReference type="Proteomes" id="UP000054558"/>
    </source>
</evidence>
<organism evidence="12 13">
    <name type="scientific">Klebsormidium nitens</name>
    <name type="common">Green alga</name>
    <name type="synonym">Ulothrix nitens</name>
    <dbReference type="NCBI Taxonomy" id="105231"/>
    <lineage>
        <taxon>Eukaryota</taxon>
        <taxon>Viridiplantae</taxon>
        <taxon>Streptophyta</taxon>
        <taxon>Klebsormidiophyceae</taxon>
        <taxon>Klebsormidiales</taxon>
        <taxon>Klebsormidiaceae</taxon>
        <taxon>Klebsormidium</taxon>
    </lineage>
</organism>
<evidence type="ECO:0000256" key="10">
    <source>
        <dbReference type="SAM" id="SignalP"/>
    </source>
</evidence>
<evidence type="ECO:0000256" key="6">
    <source>
        <dbReference type="ARBA" id="ARBA00022989"/>
    </source>
</evidence>
<keyword evidence="3" id="KW-0050">Antiport</keyword>
<dbReference type="AlphaFoldDB" id="A0A1Y1IRJ2"/>
<feature type="transmembrane region" description="Helical" evidence="9">
    <location>
        <begin position="286"/>
        <end position="304"/>
    </location>
</feature>
<dbReference type="GO" id="GO:0016020">
    <property type="term" value="C:membrane"/>
    <property type="evidence" value="ECO:0007669"/>
    <property type="project" value="UniProtKB-SubCell"/>
</dbReference>
<evidence type="ECO:0000256" key="4">
    <source>
        <dbReference type="ARBA" id="ARBA00022692"/>
    </source>
</evidence>
<evidence type="ECO:0000313" key="12">
    <source>
        <dbReference type="EMBL" id="GAQ91267.1"/>
    </source>
</evidence>
<dbReference type="InterPro" id="IPR006153">
    <property type="entry name" value="Cation/H_exchanger_TM"/>
</dbReference>
<dbReference type="PANTHER" id="PTHR16254:SF14">
    <property type="entry name" value="TRANSMEMBRANE AND COILED-COIL DOMAIN-CONTAINING PROTEIN 3"/>
    <property type="match status" value="1"/>
</dbReference>
<comment type="subcellular location">
    <subcellularLocation>
        <location evidence="1">Membrane</location>
        <topology evidence="1">Multi-pass membrane protein</topology>
    </subcellularLocation>
</comment>
<dbReference type="Pfam" id="PF00999">
    <property type="entry name" value="Na_H_Exchanger"/>
    <property type="match status" value="1"/>
</dbReference>
<reference evidence="12 13" key="1">
    <citation type="journal article" date="2014" name="Nat. Commun.">
        <title>Klebsormidium flaccidum genome reveals primary factors for plant terrestrial adaptation.</title>
        <authorList>
            <person name="Hori K."/>
            <person name="Maruyama F."/>
            <person name="Fujisawa T."/>
            <person name="Togashi T."/>
            <person name="Yamamoto N."/>
            <person name="Seo M."/>
            <person name="Sato S."/>
            <person name="Yamada T."/>
            <person name="Mori H."/>
            <person name="Tajima N."/>
            <person name="Moriyama T."/>
            <person name="Ikeuchi M."/>
            <person name="Watanabe M."/>
            <person name="Wada H."/>
            <person name="Kobayashi K."/>
            <person name="Saito M."/>
            <person name="Masuda T."/>
            <person name="Sasaki-Sekimoto Y."/>
            <person name="Mashiguchi K."/>
            <person name="Awai K."/>
            <person name="Shimojima M."/>
            <person name="Masuda S."/>
            <person name="Iwai M."/>
            <person name="Nobusawa T."/>
            <person name="Narise T."/>
            <person name="Kondo S."/>
            <person name="Saito H."/>
            <person name="Sato R."/>
            <person name="Murakawa M."/>
            <person name="Ihara Y."/>
            <person name="Oshima-Yamada Y."/>
            <person name="Ohtaka K."/>
            <person name="Satoh M."/>
            <person name="Sonobe K."/>
            <person name="Ishii M."/>
            <person name="Ohtani R."/>
            <person name="Kanamori-Sato M."/>
            <person name="Honoki R."/>
            <person name="Miyazaki D."/>
            <person name="Mochizuki H."/>
            <person name="Umetsu J."/>
            <person name="Higashi K."/>
            <person name="Shibata D."/>
            <person name="Kamiya Y."/>
            <person name="Sato N."/>
            <person name="Nakamura Y."/>
            <person name="Tabata S."/>
            <person name="Ida S."/>
            <person name="Kurokawa K."/>
            <person name="Ohta H."/>
        </authorList>
    </citation>
    <scope>NUCLEOTIDE SEQUENCE [LARGE SCALE GENOMIC DNA]</scope>
    <source>
        <strain evidence="12 13">NIES-2285</strain>
    </source>
</reference>
<feature type="transmembrane region" description="Helical" evidence="9">
    <location>
        <begin position="233"/>
        <end position="254"/>
    </location>
</feature>
<evidence type="ECO:0000256" key="2">
    <source>
        <dbReference type="ARBA" id="ARBA00022448"/>
    </source>
</evidence>
<dbReference type="GO" id="GO:0015386">
    <property type="term" value="F:potassium:proton antiporter activity"/>
    <property type="evidence" value="ECO:0007669"/>
    <property type="project" value="InterPro"/>
</dbReference>
<dbReference type="OrthoDB" id="1654420at2759"/>